<gene>
    <name evidence="1" type="ORF">NCTC12957_00546</name>
</gene>
<dbReference type="EMBL" id="UHEN01000001">
    <property type="protein sequence ID" value="SUN06260.1"/>
    <property type="molecule type" value="Genomic_DNA"/>
</dbReference>
<organism evidence="1 2">
    <name type="scientific">Streptococcus acidominimus</name>
    <dbReference type="NCBI Taxonomy" id="1326"/>
    <lineage>
        <taxon>Bacteria</taxon>
        <taxon>Bacillati</taxon>
        <taxon>Bacillota</taxon>
        <taxon>Bacilli</taxon>
        <taxon>Lactobacillales</taxon>
        <taxon>Streptococcaceae</taxon>
        <taxon>Streptococcus</taxon>
    </lineage>
</organism>
<reference evidence="1 2" key="1">
    <citation type="submission" date="2018-06" db="EMBL/GenBank/DDBJ databases">
        <authorList>
            <consortium name="Pathogen Informatics"/>
            <person name="Doyle S."/>
        </authorList>
    </citation>
    <scope>NUCLEOTIDE SEQUENCE [LARGE SCALE GENOMIC DNA]</scope>
    <source>
        <strain evidence="1 2">NCTC12957</strain>
    </source>
</reference>
<evidence type="ECO:0000313" key="2">
    <source>
        <dbReference type="Proteomes" id="UP000255213"/>
    </source>
</evidence>
<evidence type="ECO:0000313" key="1">
    <source>
        <dbReference type="EMBL" id="SUN06260.1"/>
    </source>
</evidence>
<proteinExistence type="predicted"/>
<sequence length="189" mass="20707">MLNQAISKSYFVLFLRYERKGDVMKFKKSISACLLVLSLFGTFVPAMAIGANVVYANSEVGAELQSITFTSDDFLEAARKVYREGKITKEQYMRVESIAFERLGRKGQNKTVQVGHLLYDYYIDNVTWTMMVSLGGGEVGLVIGAIPGINASVAGLISSVVGAGFSTYYGADKGVIIRIQYIRGPLKTS</sequence>
<accession>A0A380ID21</accession>
<name>A0A380ID21_STRAI</name>
<protein>
    <submittedName>
        <fullName evidence="1">Uncharacterized protein</fullName>
    </submittedName>
</protein>
<dbReference type="AlphaFoldDB" id="A0A380ID21"/>
<dbReference type="Proteomes" id="UP000255213">
    <property type="component" value="Unassembled WGS sequence"/>
</dbReference>